<gene>
    <name evidence="2" type="ORF">DRW42_24080</name>
</gene>
<evidence type="ECO:0008006" key="4">
    <source>
        <dbReference type="Google" id="ProtNLM"/>
    </source>
</evidence>
<comment type="caution">
    <text evidence="2">The sequence shown here is derived from an EMBL/GenBank/DDBJ whole genome shotgun (WGS) entry which is preliminary data.</text>
</comment>
<feature type="transmembrane region" description="Helical" evidence="1">
    <location>
        <begin position="49"/>
        <end position="66"/>
    </location>
</feature>
<evidence type="ECO:0000313" key="3">
    <source>
        <dbReference type="Proteomes" id="UP000252081"/>
    </source>
</evidence>
<keyword evidence="1" id="KW-0472">Membrane</keyword>
<keyword evidence="3" id="KW-1185">Reference proteome</keyword>
<feature type="transmembrane region" description="Helical" evidence="1">
    <location>
        <begin position="86"/>
        <end position="108"/>
    </location>
</feature>
<feature type="transmembrane region" description="Helical" evidence="1">
    <location>
        <begin position="120"/>
        <end position="142"/>
    </location>
</feature>
<evidence type="ECO:0000256" key="1">
    <source>
        <dbReference type="SAM" id="Phobius"/>
    </source>
</evidence>
<protein>
    <recommendedName>
        <fullName evidence="4">Cytochrome B</fullName>
    </recommendedName>
</protein>
<reference evidence="2 3" key="1">
    <citation type="submission" date="2018-07" db="EMBL/GenBank/DDBJ databases">
        <title>A draft genome of a endophytic bacteria, a new species of Pedobacter.</title>
        <authorList>
            <person name="Zhang Z.D."/>
            <person name="Chen Z.J."/>
        </authorList>
    </citation>
    <scope>NUCLEOTIDE SEQUENCE [LARGE SCALE GENOMIC DNA]</scope>
    <source>
        <strain evidence="2 3">RS10</strain>
    </source>
</reference>
<keyword evidence="1" id="KW-0812">Transmembrane</keyword>
<accession>A0A366KPB2</accession>
<dbReference type="Proteomes" id="UP000252081">
    <property type="component" value="Unassembled WGS sequence"/>
</dbReference>
<sequence>MHQILLSLHSINRWLVLLSLLYSIYLAVRGRLQHLKFNAHANFMRHVTATISQVQLLLGLSLYMISPVVKYAMAESNAGNLVSEHIFFKYIHIWLMAISVVLITLGSAKAKRMQADDQKFSTILFGFSTALLIILFAIPWPFSPLANRPFLRSF</sequence>
<dbReference type="AlphaFoldDB" id="A0A366KPB2"/>
<keyword evidence="1" id="KW-1133">Transmembrane helix</keyword>
<name>A0A366KPB2_9SPHI</name>
<dbReference type="EMBL" id="QNQU01000027">
    <property type="protein sequence ID" value="RBQ03019.1"/>
    <property type="molecule type" value="Genomic_DNA"/>
</dbReference>
<proteinExistence type="predicted"/>
<feature type="transmembrane region" description="Helical" evidence="1">
    <location>
        <begin position="12"/>
        <end position="28"/>
    </location>
</feature>
<evidence type="ECO:0000313" key="2">
    <source>
        <dbReference type="EMBL" id="RBQ03019.1"/>
    </source>
</evidence>
<dbReference type="OrthoDB" id="329514at2"/>
<dbReference type="RefSeq" id="WP_113951427.1">
    <property type="nucleotide sequence ID" value="NZ_QNQU01000027.1"/>
</dbReference>
<organism evidence="2 3">
    <name type="scientific">Pedobacter miscanthi</name>
    <dbReference type="NCBI Taxonomy" id="2259170"/>
    <lineage>
        <taxon>Bacteria</taxon>
        <taxon>Pseudomonadati</taxon>
        <taxon>Bacteroidota</taxon>
        <taxon>Sphingobacteriia</taxon>
        <taxon>Sphingobacteriales</taxon>
        <taxon>Sphingobacteriaceae</taxon>
        <taxon>Pedobacter</taxon>
    </lineage>
</organism>